<dbReference type="GO" id="GO:0005840">
    <property type="term" value="C:ribosome"/>
    <property type="evidence" value="ECO:0007669"/>
    <property type="project" value="UniProtKB-KW"/>
</dbReference>
<dbReference type="AlphaFoldDB" id="A0A085MP75"/>
<dbReference type="FunFam" id="3.30.70.3370:FF:000001">
    <property type="entry name" value="40S ribosomal protein S24"/>
    <property type="match status" value="1"/>
</dbReference>
<dbReference type="GO" id="GO:1990904">
    <property type="term" value="C:ribonucleoprotein complex"/>
    <property type="evidence" value="ECO:0007669"/>
    <property type="project" value="UniProtKB-KW"/>
</dbReference>
<dbReference type="GO" id="GO:0003735">
    <property type="term" value="F:structural constituent of ribosome"/>
    <property type="evidence" value="ECO:0007669"/>
    <property type="project" value="InterPro"/>
</dbReference>
<dbReference type="Pfam" id="PF01282">
    <property type="entry name" value="Ribosomal_S24e"/>
    <property type="match status" value="1"/>
</dbReference>
<dbReference type="Proteomes" id="UP000030764">
    <property type="component" value="Unassembled WGS sequence"/>
</dbReference>
<accession>A0A085MP75</accession>
<organism evidence="6 7">
    <name type="scientific">Trichuris suis</name>
    <name type="common">pig whipworm</name>
    <dbReference type="NCBI Taxonomy" id="68888"/>
    <lineage>
        <taxon>Eukaryota</taxon>
        <taxon>Metazoa</taxon>
        <taxon>Ecdysozoa</taxon>
        <taxon>Nematoda</taxon>
        <taxon>Enoplea</taxon>
        <taxon>Dorylaimia</taxon>
        <taxon>Trichinellida</taxon>
        <taxon>Trichuridae</taxon>
        <taxon>Trichuris</taxon>
    </lineage>
</organism>
<feature type="region of interest" description="Disordered" evidence="5">
    <location>
        <begin position="149"/>
        <end position="180"/>
    </location>
</feature>
<dbReference type="SUPFAM" id="SSF54189">
    <property type="entry name" value="Ribosomal proteins S24e, L23 and L15e"/>
    <property type="match status" value="1"/>
</dbReference>
<comment type="similarity">
    <text evidence="1 4">Belongs to the eukaryotic ribosomal protein eS24 family.</text>
</comment>
<name>A0A085MP75_9BILA</name>
<dbReference type="InterPro" id="IPR018098">
    <property type="entry name" value="Ribosomal_eS24_CS"/>
</dbReference>
<gene>
    <name evidence="6" type="ORF">M513_00184</name>
</gene>
<dbReference type="InterPro" id="IPR053709">
    <property type="entry name" value="eRP_eS24_sf"/>
</dbReference>
<evidence type="ECO:0000256" key="1">
    <source>
        <dbReference type="ARBA" id="ARBA00009680"/>
    </source>
</evidence>
<sequence>MDIGGGVAHFTLWFGMQKPCEKDILEKVEEQEDEGKEDPNSGSIFGCQDGSVTLRTKKVMSNRLLCRKQMVVEILHPNRAGLSKAAITDMLAKMYKTMAANVFCFGFQTQFGGGRSTGFALIYDTLDAAKKFEPKFRLARKGMIKMERIGRKQRKERKNRMKKVRGTKKAKVGQAGKEKK</sequence>
<keyword evidence="3" id="KW-0687">Ribonucleoprotein</keyword>
<evidence type="ECO:0000256" key="5">
    <source>
        <dbReference type="SAM" id="MobiDB-lite"/>
    </source>
</evidence>
<feature type="compositionally biased region" description="Basic residues" evidence="5">
    <location>
        <begin position="151"/>
        <end position="171"/>
    </location>
</feature>
<dbReference type="GO" id="GO:0006412">
    <property type="term" value="P:translation"/>
    <property type="evidence" value="ECO:0007669"/>
    <property type="project" value="InterPro"/>
</dbReference>
<protein>
    <recommendedName>
        <fullName evidence="4">40S ribosomal protein S24</fullName>
    </recommendedName>
</protein>
<evidence type="ECO:0000256" key="2">
    <source>
        <dbReference type="ARBA" id="ARBA00022980"/>
    </source>
</evidence>
<dbReference type="PANTHER" id="PTHR10496">
    <property type="entry name" value="40S RIBOSOMAL PROTEIN S24"/>
    <property type="match status" value="1"/>
</dbReference>
<evidence type="ECO:0000256" key="3">
    <source>
        <dbReference type="ARBA" id="ARBA00023274"/>
    </source>
</evidence>
<dbReference type="PROSITE" id="PS00529">
    <property type="entry name" value="RIBOSOMAL_S24E"/>
    <property type="match status" value="1"/>
</dbReference>
<dbReference type="InterPro" id="IPR012678">
    <property type="entry name" value="Ribosomal_uL23/eL15/eS24_sf"/>
</dbReference>
<dbReference type="EMBL" id="KL363182">
    <property type="protein sequence ID" value="KFD59021.1"/>
    <property type="molecule type" value="Genomic_DNA"/>
</dbReference>
<dbReference type="HAMAP" id="MF_00545">
    <property type="entry name" value="Ribosomal_eS24"/>
    <property type="match status" value="1"/>
</dbReference>
<dbReference type="InterPro" id="IPR001976">
    <property type="entry name" value="Ribosomal_eS24"/>
</dbReference>
<reference evidence="6 7" key="1">
    <citation type="journal article" date="2014" name="Nat. Genet.">
        <title>Genome and transcriptome of the porcine whipworm Trichuris suis.</title>
        <authorList>
            <person name="Jex A.R."/>
            <person name="Nejsum P."/>
            <person name="Schwarz E.M."/>
            <person name="Hu L."/>
            <person name="Young N.D."/>
            <person name="Hall R.S."/>
            <person name="Korhonen P.K."/>
            <person name="Liao S."/>
            <person name="Thamsborg S."/>
            <person name="Xia J."/>
            <person name="Xu P."/>
            <person name="Wang S."/>
            <person name="Scheerlinck J.P."/>
            <person name="Hofmann A."/>
            <person name="Sternberg P.W."/>
            <person name="Wang J."/>
            <person name="Gasser R.B."/>
        </authorList>
    </citation>
    <scope>NUCLEOTIDE SEQUENCE [LARGE SCALE GENOMIC DNA]</scope>
    <source>
        <strain evidence="6">DCEP-RM93M</strain>
    </source>
</reference>
<dbReference type="Gene3D" id="3.30.70.3370">
    <property type="match status" value="1"/>
</dbReference>
<evidence type="ECO:0000313" key="7">
    <source>
        <dbReference type="Proteomes" id="UP000030764"/>
    </source>
</evidence>
<keyword evidence="7" id="KW-1185">Reference proteome</keyword>
<keyword evidence="2" id="KW-0689">Ribosomal protein</keyword>
<evidence type="ECO:0000313" key="6">
    <source>
        <dbReference type="EMBL" id="KFD59021.1"/>
    </source>
</evidence>
<proteinExistence type="inferred from homology"/>
<evidence type="ECO:0000256" key="4">
    <source>
        <dbReference type="RuleBase" id="RU004383"/>
    </source>
</evidence>